<feature type="modified residue" description="4-aspartylphosphate" evidence="6">
    <location>
        <position position="77"/>
    </location>
</feature>
<dbReference type="PANTHER" id="PTHR43047">
    <property type="entry name" value="TWO-COMPONENT HISTIDINE PROTEIN KINASE"/>
    <property type="match status" value="1"/>
</dbReference>
<dbReference type="PANTHER" id="PTHR43047:SF72">
    <property type="entry name" value="OSMOSENSING HISTIDINE PROTEIN KINASE SLN1"/>
    <property type="match status" value="1"/>
</dbReference>
<dbReference type="InterPro" id="IPR036097">
    <property type="entry name" value="HisK_dim/P_sf"/>
</dbReference>
<evidence type="ECO:0000313" key="10">
    <source>
        <dbReference type="Proteomes" id="UP000622317"/>
    </source>
</evidence>
<dbReference type="InterPro" id="IPR001789">
    <property type="entry name" value="Sig_transdc_resp-reg_receiver"/>
</dbReference>
<dbReference type="Gene3D" id="1.10.287.130">
    <property type="match status" value="1"/>
</dbReference>
<dbReference type="EC" id="2.7.13.3" evidence="2"/>
<dbReference type="InterPro" id="IPR011006">
    <property type="entry name" value="CheY-like_superfamily"/>
</dbReference>
<dbReference type="SUPFAM" id="SSF47384">
    <property type="entry name" value="Homodimeric domain of signal transducing histidine kinase"/>
    <property type="match status" value="1"/>
</dbReference>
<reference evidence="9" key="1">
    <citation type="submission" date="2020-09" db="EMBL/GenBank/DDBJ databases">
        <title>Pelagicoccus enzymogenes sp. nov. with an EPS production, isolated from marine sediment.</title>
        <authorList>
            <person name="Feng X."/>
        </authorList>
    </citation>
    <scope>NUCLEOTIDE SEQUENCE</scope>
    <source>
        <strain evidence="9">NFK12</strain>
    </source>
</reference>
<name>A0A927FBM4_9BACT</name>
<dbReference type="SMART" id="SM00387">
    <property type="entry name" value="HATPase_c"/>
    <property type="match status" value="1"/>
</dbReference>
<feature type="domain" description="Histidine kinase" evidence="7">
    <location>
        <begin position="171"/>
        <end position="388"/>
    </location>
</feature>
<proteinExistence type="predicted"/>
<evidence type="ECO:0000259" key="8">
    <source>
        <dbReference type="PROSITE" id="PS50110"/>
    </source>
</evidence>
<dbReference type="SMART" id="SM00388">
    <property type="entry name" value="HisKA"/>
    <property type="match status" value="1"/>
</dbReference>
<protein>
    <recommendedName>
        <fullName evidence="2">histidine kinase</fullName>
        <ecNumber evidence="2">2.7.13.3</ecNumber>
    </recommendedName>
</protein>
<dbReference type="InterPro" id="IPR003661">
    <property type="entry name" value="HisK_dim/P_dom"/>
</dbReference>
<accession>A0A927FBM4</accession>
<gene>
    <name evidence="9" type="ORF">IEN85_21645</name>
</gene>
<dbReference type="PRINTS" id="PR00344">
    <property type="entry name" value="BCTRLSENSOR"/>
</dbReference>
<dbReference type="RefSeq" id="WP_191619183.1">
    <property type="nucleotide sequence ID" value="NZ_JACYFG010000051.1"/>
</dbReference>
<keyword evidence="3 6" id="KW-0597">Phosphoprotein</keyword>
<organism evidence="9 10">
    <name type="scientific">Pelagicoccus enzymogenes</name>
    <dbReference type="NCBI Taxonomy" id="2773457"/>
    <lineage>
        <taxon>Bacteria</taxon>
        <taxon>Pseudomonadati</taxon>
        <taxon>Verrucomicrobiota</taxon>
        <taxon>Opitutia</taxon>
        <taxon>Puniceicoccales</taxon>
        <taxon>Pelagicoccaceae</taxon>
        <taxon>Pelagicoccus</taxon>
    </lineage>
</organism>
<comment type="caution">
    <text evidence="9">The sequence shown here is derived from an EMBL/GenBank/DDBJ whole genome shotgun (WGS) entry which is preliminary data.</text>
</comment>
<dbReference type="GO" id="GO:0000155">
    <property type="term" value="F:phosphorelay sensor kinase activity"/>
    <property type="evidence" value="ECO:0007669"/>
    <property type="project" value="InterPro"/>
</dbReference>
<dbReference type="CDD" id="cd17546">
    <property type="entry name" value="REC_hyHK_CKI1_RcsC-like"/>
    <property type="match status" value="1"/>
</dbReference>
<dbReference type="EMBL" id="JACYFG010000051">
    <property type="protein sequence ID" value="MBD5782117.1"/>
    <property type="molecule type" value="Genomic_DNA"/>
</dbReference>
<dbReference type="InterPro" id="IPR004358">
    <property type="entry name" value="Sig_transdc_His_kin-like_C"/>
</dbReference>
<feature type="modified residue" description="4-aspartylphosphate" evidence="6">
    <location>
        <position position="463"/>
    </location>
</feature>
<keyword evidence="5" id="KW-0418">Kinase</keyword>
<dbReference type="Gene3D" id="3.40.50.2300">
    <property type="match status" value="2"/>
</dbReference>
<dbReference type="GO" id="GO:0009927">
    <property type="term" value="F:histidine phosphotransfer kinase activity"/>
    <property type="evidence" value="ECO:0007669"/>
    <property type="project" value="TreeGrafter"/>
</dbReference>
<dbReference type="CDD" id="cd16922">
    <property type="entry name" value="HATPase_EvgS-ArcB-TorS-like"/>
    <property type="match status" value="1"/>
</dbReference>
<keyword evidence="10" id="KW-1185">Reference proteome</keyword>
<dbReference type="InterPro" id="IPR003594">
    <property type="entry name" value="HATPase_dom"/>
</dbReference>
<evidence type="ECO:0000256" key="1">
    <source>
        <dbReference type="ARBA" id="ARBA00000085"/>
    </source>
</evidence>
<evidence type="ECO:0000259" key="7">
    <source>
        <dbReference type="PROSITE" id="PS50109"/>
    </source>
</evidence>
<dbReference type="Pfam" id="PF02518">
    <property type="entry name" value="HATPase_c"/>
    <property type="match status" value="1"/>
</dbReference>
<evidence type="ECO:0000256" key="6">
    <source>
        <dbReference type="PROSITE-ProRule" id="PRU00169"/>
    </source>
</evidence>
<dbReference type="CDD" id="cd00156">
    <property type="entry name" value="REC"/>
    <property type="match status" value="1"/>
</dbReference>
<dbReference type="SUPFAM" id="SSF55874">
    <property type="entry name" value="ATPase domain of HSP90 chaperone/DNA topoisomerase II/histidine kinase"/>
    <property type="match status" value="1"/>
</dbReference>
<dbReference type="InterPro" id="IPR036890">
    <property type="entry name" value="HATPase_C_sf"/>
</dbReference>
<dbReference type="Pfam" id="PF00512">
    <property type="entry name" value="HisKA"/>
    <property type="match status" value="1"/>
</dbReference>
<dbReference type="Gene3D" id="3.30.565.10">
    <property type="entry name" value="Histidine kinase-like ATPase, C-terminal domain"/>
    <property type="match status" value="1"/>
</dbReference>
<sequence length="545" mass="60913">MVEAEDEREGSEARTLGPKGSLRRILVVQESEVDRVFLERLFDARGLRKRFSLTFAPDHEVALDLLERKGYEVLLLDLGLSAEVDMDWLDALQARTNCPLLILSALDNEEIAVQVMQRGVQDYLSKNELTAIALERTINHSIERYRLMAELSQAKRKAEAASQAKSDFLAVMSHEFRTPMNGIIGGINLLTTLCEKQQAQELLNMMRECAESQLTLIGDVLDISKIEAGGLELSYEPFSPRDLISSVLSAVSYAAREKGIKLAVDIDSGMPRELISDARRLRQVLINLAGNAVKFTVEGEVRIHARKLEGELVEFRVTDTGIGIESSDIDSIFDTFTQVDSSYSRRYAGAGLGLAICKRLVRMLGGTIRVESEVGRGSDFHFTVTCRERDDAEDQRRDLESDASIRFAEAYPLAVLVVEDSQLVRSFLMATLGKLGYDPHEAESGKEALQLAEKNHYDAIFMDIRMPDLDGFETATMLFEMQKNRDGCVPYVAAISATVNDEISLECDARGIDRLLFKPIEIEEIRGTLRQAARSRPKPPRDDLL</sequence>
<dbReference type="Pfam" id="PF00072">
    <property type="entry name" value="Response_reg"/>
    <property type="match status" value="2"/>
</dbReference>
<feature type="domain" description="Response regulatory" evidence="8">
    <location>
        <begin position="414"/>
        <end position="533"/>
    </location>
</feature>
<dbReference type="GO" id="GO:0005886">
    <property type="term" value="C:plasma membrane"/>
    <property type="evidence" value="ECO:0007669"/>
    <property type="project" value="TreeGrafter"/>
</dbReference>
<dbReference type="Proteomes" id="UP000622317">
    <property type="component" value="Unassembled WGS sequence"/>
</dbReference>
<dbReference type="SMART" id="SM00448">
    <property type="entry name" value="REC"/>
    <property type="match status" value="2"/>
</dbReference>
<dbReference type="InterPro" id="IPR005467">
    <property type="entry name" value="His_kinase_dom"/>
</dbReference>
<dbReference type="FunFam" id="3.30.565.10:FF:000010">
    <property type="entry name" value="Sensor histidine kinase RcsC"/>
    <property type="match status" value="1"/>
</dbReference>
<dbReference type="AlphaFoldDB" id="A0A927FBM4"/>
<keyword evidence="4" id="KW-0808">Transferase</keyword>
<comment type="catalytic activity">
    <reaction evidence="1">
        <text>ATP + protein L-histidine = ADP + protein N-phospho-L-histidine.</text>
        <dbReference type="EC" id="2.7.13.3"/>
    </reaction>
</comment>
<dbReference type="PROSITE" id="PS50109">
    <property type="entry name" value="HIS_KIN"/>
    <property type="match status" value="1"/>
</dbReference>
<dbReference type="SUPFAM" id="SSF52172">
    <property type="entry name" value="CheY-like"/>
    <property type="match status" value="2"/>
</dbReference>
<dbReference type="CDD" id="cd00082">
    <property type="entry name" value="HisKA"/>
    <property type="match status" value="1"/>
</dbReference>
<evidence type="ECO:0000256" key="5">
    <source>
        <dbReference type="ARBA" id="ARBA00022777"/>
    </source>
</evidence>
<dbReference type="PROSITE" id="PS50110">
    <property type="entry name" value="RESPONSE_REGULATORY"/>
    <property type="match status" value="2"/>
</dbReference>
<evidence type="ECO:0000313" key="9">
    <source>
        <dbReference type="EMBL" id="MBD5782117.1"/>
    </source>
</evidence>
<evidence type="ECO:0000256" key="2">
    <source>
        <dbReference type="ARBA" id="ARBA00012438"/>
    </source>
</evidence>
<feature type="domain" description="Response regulatory" evidence="8">
    <location>
        <begin position="24"/>
        <end position="141"/>
    </location>
</feature>
<evidence type="ECO:0000256" key="3">
    <source>
        <dbReference type="ARBA" id="ARBA00022553"/>
    </source>
</evidence>
<evidence type="ECO:0000256" key="4">
    <source>
        <dbReference type="ARBA" id="ARBA00022679"/>
    </source>
</evidence>